<dbReference type="Proteomes" id="UP001168990">
    <property type="component" value="Unassembled WGS sequence"/>
</dbReference>
<proteinExistence type="predicted"/>
<accession>A0AA39EZU5</accession>
<dbReference type="AlphaFoldDB" id="A0AA39EZU5"/>
<protein>
    <submittedName>
        <fullName evidence="1">Uncharacterized protein</fullName>
    </submittedName>
</protein>
<evidence type="ECO:0000313" key="1">
    <source>
        <dbReference type="EMBL" id="KAK0157228.1"/>
    </source>
</evidence>
<organism evidence="1 2">
    <name type="scientific">Microctonus aethiopoides</name>
    <dbReference type="NCBI Taxonomy" id="144406"/>
    <lineage>
        <taxon>Eukaryota</taxon>
        <taxon>Metazoa</taxon>
        <taxon>Ecdysozoa</taxon>
        <taxon>Arthropoda</taxon>
        <taxon>Hexapoda</taxon>
        <taxon>Insecta</taxon>
        <taxon>Pterygota</taxon>
        <taxon>Neoptera</taxon>
        <taxon>Endopterygota</taxon>
        <taxon>Hymenoptera</taxon>
        <taxon>Apocrita</taxon>
        <taxon>Ichneumonoidea</taxon>
        <taxon>Braconidae</taxon>
        <taxon>Euphorinae</taxon>
        <taxon>Microctonus</taxon>
    </lineage>
</organism>
<reference evidence="1" key="1">
    <citation type="journal article" date="2023" name="bioRxiv">
        <title>Scaffold-level genome assemblies of two parasitoid biocontrol wasps reveal the parthenogenesis mechanism and an associated novel virus.</title>
        <authorList>
            <person name="Inwood S."/>
            <person name="Skelly J."/>
            <person name="Guhlin J."/>
            <person name="Harrop T."/>
            <person name="Goldson S."/>
            <person name="Dearden P."/>
        </authorList>
    </citation>
    <scope>NUCLEOTIDE SEQUENCE</scope>
    <source>
        <strain evidence="1">Irish</strain>
        <tissue evidence="1">Whole body</tissue>
    </source>
</reference>
<keyword evidence="2" id="KW-1185">Reference proteome</keyword>
<sequence>MDAFTKNLLAQWKFTDLEDVFERNKIDEEPMSMLDEGMIKEMVPQCGTRAKFMSKWKEFNGQSQSQKSQHMDNETNGNVVELNSTIQDDSSEEGDLQPYTLVRQNAFSGKASFRHSLKLAEVRQIIESDFRGKTILSTYKKNKMLSPKYINLIVGIIISHYLNDDDCRKLAETRETRETEVSQVESDNEDVDQKVARSVDWLQINRTPWEDVVYHWGITFNFRRKSIEKCEGGKVHLLLDQWPILKQPNGFLLIERDFDAMNLTKVVITNEIYNIFCENVREIQPFNDRDANAACLYDLLLLEDLSDSRVVIQTLLLAHYIPPKGRIRVHNNKHFKFSISECKDSMIIHITRSDDLITAHEKKVNLCADRGTPLQPYMIVVGETLTTIHEFYVCVDKLQYKVNSALSALDILFKIYHVLDAGYPPESEHLWILMHISLYKFTTKWDKSIAYIDTVVQHMSILDEKRATDNIVREVSVGANTDTELSS</sequence>
<name>A0AA39EZU5_9HYME</name>
<comment type="caution">
    <text evidence="1">The sequence shown here is derived from an EMBL/GenBank/DDBJ whole genome shotgun (WGS) entry which is preliminary data.</text>
</comment>
<dbReference type="EMBL" id="JAQQBS010001430">
    <property type="protein sequence ID" value="KAK0157228.1"/>
    <property type="molecule type" value="Genomic_DNA"/>
</dbReference>
<evidence type="ECO:0000313" key="2">
    <source>
        <dbReference type="Proteomes" id="UP001168990"/>
    </source>
</evidence>
<reference evidence="1" key="2">
    <citation type="submission" date="2023-03" db="EMBL/GenBank/DDBJ databases">
        <authorList>
            <person name="Inwood S.N."/>
            <person name="Skelly J.G."/>
            <person name="Guhlin J."/>
            <person name="Harrop T.W.R."/>
            <person name="Goldson S.G."/>
            <person name="Dearden P.K."/>
        </authorList>
    </citation>
    <scope>NUCLEOTIDE SEQUENCE</scope>
    <source>
        <strain evidence="1">Irish</strain>
        <tissue evidence="1">Whole body</tissue>
    </source>
</reference>
<gene>
    <name evidence="1" type="ORF">PV328_011720</name>
</gene>